<proteinExistence type="predicted"/>
<dbReference type="Proteomes" id="UP001596380">
    <property type="component" value="Unassembled WGS sequence"/>
</dbReference>
<organism evidence="1 2">
    <name type="scientific">Actinomadura yumaensis</name>
    <dbReference type="NCBI Taxonomy" id="111807"/>
    <lineage>
        <taxon>Bacteria</taxon>
        <taxon>Bacillati</taxon>
        <taxon>Actinomycetota</taxon>
        <taxon>Actinomycetes</taxon>
        <taxon>Streptosporangiales</taxon>
        <taxon>Thermomonosporaceae</taxon>
        <taxon>Actinomadura</taxon>
    </lineage>
</organism>
<reference evidence="2" key="1">
    <citation type="journal article" date="2019" name="Int. J. Syst. Evol. Microbiol.">
        <title>The Global Catalogue of Microorganisms (GCM) 10K type strain sequencing project: providing services to taxonomists for standard genome sequencing and annotation.</title>
        <authorList>
            <consortium name="The Broad Institute Genomics Platform"/>
            <consortium name="The Broad Institute Genome Sequencing Center for Infectious Disease"/>
            <person name="Wu L."/>
            <person name="Ma J."/>
        </authorList>
    </citation>
    <scope>NUCLEOTIDE SEQUENCE [LARGE SCALE GENOMIC DNA]</scope>
    <source>
        <strain evidence="2">JCM 3369</strain>
    </source>
</reference>
<dbReference type="EMBL" id="JBHSXS010000011">
    <property type="protein sequence ID" value="MFC6882034.1"/>
    <property type="molecule type" value="Genomic_DNA"/>
</dbReference>
<sequence length="78" mass="8407">MGGVVDFHGGHVRVDTGNDGLLSSCARADGRPVPFCFGDPHRDASLCRERAERFRGLESAKAAVARPDPDRLVGRSCR</sequence>
<keyword evidence="2" id="KW-1185">Reference proteome</keyword>
<accession>A0ABW2CJS0</accession>
<evidence type="ECO:0000313" key="1">
    <source>
        <dbReference type="EMBL" id="MFC6882034.1"/>
    </source>
</evidence>
<evidence type="ECO:0000313" key="2">
    <source>
        <dbReference type="Proteomes" id="UP001596380"/>
    </source>
</evidence>
<protein>
    <submittedName>
        <fullName evidence="1">Uncharacterized protein</fullName>
    </submittedName>
</protein>
<dbReference type="RefSeq" id="WP_160825110.1">
    <property type="nucleotide sequence ID" value="NZ_JBHSXE010000001.1"/>
</dbReference>
<name>A0ABW2CJS0_9ACTN</name>
<gene>
    <name evidence="1" type="ORF">ACFQKB_19940</name>
</gene>
<comment type="caution">
    <text evidence="1">The sequence shown here is derived from an EMBL/GenBank/DDBJ whole genome shotgun (WGS) entry which is preliminary data.</text>
</comment>